<accession>A3XL37</accession>
<dbReference type="Proteomes" id="UP000001601">
    <property type="component" value="Unassembled WGS sequence"/>
</dbReference>
<dbReference type="STRING" id="398720.MED217_01290"/>
<evidence type="ECO:0000256" key="1">
    <source>
        <dbReference type="SAM" id="Coils"/>
    </source>
</evidence>
<name>A3XL37_LEEBM</name>
<dbReference type="Gene3D" id="2.60.40.10">
    <property type="entry name" value="Immunoglobulins"/>
    <property type="match status" value="1"/>
</dbReference>
<dbReference type="AlphaFoldDB" id="A3XL37"/>
<dbReference type="InterPro" id="IPR013783">
    <property type="entry name" value="Ig-like_fold"/>
</dbReference>
<sequence length="915" mass="104328">MLLKQLHKFALLLALVLLNNAGFAQNFLPPVTNYSSKTYNAASQNWGLSTDDNGTLYAANNEGLLRFDGQRWEVFTLPNKTAIRSVFCVNDRIYTGSYEEFGYWTEDAYGSLQYTSLSNLITTSFANEEFWQITLWQGAVVFRSFGNLYLYNGNSITTHKPKTIITALHIEENRLFIGSNYGEIFEFTDDTFSSFAENTLNESSIIELSTYEEALLAGTRRQGIFALQNGTFTSWGTPELKAFLEVNELNKIQPVSEELVIIGTVKGGILYYNPKTGSLKNHFRQNGLQNNTVLSLHRDEQKVWIGLDNGIDVVLPDTPIQYLLDNTGQLGAVYDLATFKGSLYAGSNTGLHKVTQEGIFFIPGSQGQVWSLTKVEDRLFVNHNLGLFELKNDALTLISGISGSYSLTAIPQTNSFFNNTYNGIKQYDLQANGLSNQALFDGGGAPVENVIFEDQNYFWASHPYKGFYRAQLNLNEQRIETKEQYTEHEALAAYKTEIHKVEGEIAFYNAGSWYRYNSISDDLEEFTDLKPYTSYALLSNQDNSYWFKNRNGNGLIYTDFKSDSIFIDEPLLEARIIKNYEKIIKRNDSIFYITLNEGFAKLNLSQLQRNNTVLELSQPLLNGFTTKQESLALSGPFEIPYKEAAQIELAIAAPQLHNPKFYYTLSNGLKGQSDGSLSFQNLQAGNYTLKIWPELDGTRGEQPLVVSFLIKRPWFLSNLMIVIYVLLLFGVVFIVAFINKRKLNKHRKELEERLIKEQERKNQIAERNSLLEEINTKRKELANTTYLAAKRNSSLIDIKNDLEAVKDKSDNQKKVNSIQNKINHIIDAKDNWKVFETTFKEINNDFFQQLLEDHPTLSSKDLKLCAYLKMNLSTKEIAPLMAISVRGVEIHRYRLRKKLDLKSGKNLSKYLIKNY</sequence>
<dbReference type="EMBL" id="AANC01000003">
    <property type="protein sequence ID" value="EAQ49742.1"/>
    <property type="molecule type" value="Genomic_DNA"/>
</dbReference>
<protein>
    <recommendedName>
        <fullName evidence="4">HTH luxR-type domain-containing protein</fullName>
    </recommendedName>
</protein>
<dbReference type="InterPro" id="IPR036388">
    <property type="entry name" value="WH-like_DNA-bd_sf"/>
</dbReference>
<feature type="transmembrane region" description="Helical" evidence="2">
    <location>
        <begin position="714"/>
        <end position="738"/>
    </location>
</feature>
<keyword evidence="2" id="KW-0812">Transmembrane</keyword>
<feature type="coiled-coil region" evidence="1">
    <location>
        <begin position="740"/>
        <end position="780"/>
    </location>
</feature>
<evidence type="ECO:0000313" key="5">
    <source>
        <dbReference type="EMBL" id="EAQ49742.1"/>
    </source>
</evidence>
<evidence type="ECO:0000313" key="6">
    <source>
        <dbReference type="Proteomes" id="UP000001601"/>
    </source>
</evidence>
<dbReference type="Gene3D" id="1.10.10.10">
    <property type="entry name" value="Winged helix-like DNA-binding domain superfamily/Winged helix DNA-binding domain"/>
    <property type="match status" value="1"/>
</dbReference>
<keyword evidence="2" id="KW-1133">Transmembrane helix</keyword>
<keyword evidence="1" id="KW-0175">Coiled coil</keyword>
<keyword evidence="6" id="KW-1185">Reference proteome</keyword>
<feature type="chain" id="PRO_5002662520" description="HTH luxR-type domain-containing protein" evidence="3">
    <location>
        <begin position="25"/>
        <end position="915"/>
    </location>
</feature>
<dbReference type="eggNOG" id="COG4566">
    <property type="taxonomic scope" value="Bacteria"/>
</dbReference>
<gene>
    <name evidence="5" type="ORF">MED217_01290</name>
</gene>
<dbReference type="eggNOG" id="COG3292">
    <property type="taxonomic scope" value="Bacteria"/>
</dbReference>
<dbReference type="InterPro" id="IPR015943">
    <property type="entry name" value="WD40/YVTN_repeat-like_dom_sf"/>
</dbReference>
<keyword evidence="2" id="KW-0472">Membrane</keyword>
<dbReference type="SUPFAM" id="SSF46894">
    <property type="entry name" value="C-terminal effector domain of the bipartite response regulators"/>
    <property type="match status" value="1"/>
</dbReference>
<dbReference type="Gene3D" id="2.130.10.10">
    <property type="entry name" value="YVTN repeat-like/Quinoprotein amine dehydrogenase"/>
    <property type="match status" value="1"/>
</dbReference>
<dbReference type="InterPro" id="IPR000792">
    <property type="entry name" value="Tscrpt_reg_LuxR_C"/>
</dbReference>
<keyword evidence="3" id="KW-0732">Signal</keyword>
<evidence type="ECO:0000256" key="3">
    <source>
        <dbReference type="SAM" id="SignalP"/>
    </source>
</evidence>
<dbReference type="GO" id="GO:0003677">
    <property type="term" value="F:DNA binding"/>
    <property type="evidence" value="ECO:0007669"/>
    <property type="project" value="InterPro"/>
</dbReference>
<dbReference type="SMART" id="SM00421">
    <property type="entry name" value="HTH_LUXR"/>
    <property type="match status" value="1"/>
</dbReference>
<dbReference type="SUPFAM" id="SSF101898">
    <property type="entry name" value="NHL repeat"/>
    <property type="match status" value="1"/>
</dbReference>
<organism evidence="5 6">
    <name type="scientific">Leeuwenhoekiella blandensis (strain CECT 7118 / CCUG 51940 / KCTC 22103 / MED217)</name>
    <name type="common">Flavobacterium sp. (strain MED217)</name>
    <dbReference type="NCBI Taxonomy" id="398720"/>
    <lineage>
        <taxon>Bacteria</taxon>
        <taxon>Pseudomonadati</taxon>
        <taxon>Bacteroidota</taxon>
        <taxon>Flavobacteriia</taxon>
        <taxon>Flavobacteriales</taxon>
        <taxon>Flavobacteriaceae</taxon>
        <taxon>Leeuwenhoekiella</taxon>
    </lineage>
</organism>
<dbReference type="GO" id="GO:0006355">
    <property type="term" value="P:regulation of DNA-templated transcription"/>
    <property type="evidence" value="ECO:0007669"/>
    <property type="project" value="InterPro"/>
</dbReference>
<dbReference type="HOGENOM" id="CLU_013623_0_0_10"/>
<reference evidence="5 6" key="1">
    <citation type="journal article" date="2007" name="Nature">
        <title>Light stimulates growth of proteorhodopsin-containing marine Flavobacteria.</title>
        <authorList>
            <person name="Gomez-Consarnau L."/>
            <person name="Gonzalez J.M."/>
            <person name="Coll-Llado M."/>
            <person name="Gourdon P."/>
            <person name="Pascher T."/>
            <person name="Neutze R."/>
            <person name="Pedros-Alio C."/>
            <person name="Pinhassi J."/>
        </authorList>
    </citation>
    <scope>NUCLEOTIDE SEQUENCE [LARGE SCALE GENOMIC DNA]</scope>
    <source>
        <strain evidence="5 6">MED217</strain>
    </source>
</reference>
<evidence type="ECO:0000256" key="2">
    <source>
        <dbReference type="SAM" id="Phobius"/>
    </source>
</evidence>
<feature type="signal peptide" evidence="3">
    <location>
        <begin position="1"/>
        <end position="24"/>
    </location>
</feature>
<dbReference type="InterPro" id="IPR016032">
    <property type="entry name" value="Sig_transdc_resp-reg_C-effctor"/>
</dbReference>
<evidence type="ECO:0000259" key="4">
    <source>
        <dbReference type="SMART" id="SM00421"/>
    </source>
</evidence>
<feature type="domain" description="HTH luxR-type" evidence="4">
    <location>
        <begin position="854"/>
        <end position="911"/>
    </location>
</feature>
<comment type="caution">
    <text evidence="5">The sequence shown here is derived from an EMBL/GenBank/DDBJ whole genome shotgun (WGS) entry which is preliminary data.</text>
</comment>
<proteinExistence type="predicted"/>